<dbReference type="InterPro" id="IPR052461">
    <property type="entry name" value="EVA1_A/B"/>
</dbReference>
<dbReference type="OrthoDB" id="5970528at2759"/>
<dbReference type="Pfam" id="PF14851">
    <property type="entry name" value="FAM176"/>
    <property type="match status" value="1"/>
</dbReference>
<evidence type="ECO:0000256" key="3">
    <source>
        <dbReference type="ARBA" id="ARBA00022692"/>
    </source>
</evidence>
<dbReference type="STRING" id="75743.A0A401PSL1"/>
<evidence type="ECO:0000256" key="6">
    <source>
        <dbReference type="SAM" id="MobiDB-lite"/>
    </source>
</evidence>
<comment type="subcellular location">
    <subcellularLocation>
        <location evidence="1">Membrane</location>
        <topology evidence="1">Single-pass membrane protein</topology>
    </subcellularLocation>
</comment>
<evidence type="ECO:0000259" key="8">
    <source>
        <dbReference type="Pfam" id="PF14851"/>
    </source>
</evidence>
<dbReference type="PANTHER" id="PTHR48422:SF1">
    <property type="entry name" value="PROTEIN EVA-1 HOMOLOG A"/>
    <property type="match status" value="1"/>
</dbReference>
<evidence type="ECO:0000313" key="10">
    <source>
        <dbReference type="Proteomes" id="UP000288216"/>
    </source>
</evidence>
<dbReference type="OMA" id="FIMKMIT"/>
<evidence type="ECO:0000256" key="4">
    <source>
        <dbReference type="ARBA" id="ARBA00022989"/>
    </source>
</evidence>
<organism evidence="9 10">
    <name type="scientific">Scyliorhinus torazame</name>
    <name type="common">Cloudy catshark</name>
    <name type="synonym">Catulus torazame</name>
    <dbReference type="NCBI Taxonomy" id="75743"/>
    <lineage>
        <taxon>Eukaryota</taxon>
        <taxon>Metazoa</taxon>
        <taxon>Chordata</taxon>
        <taxon>Craniata</taxon>
        <taxon>Vertebrata</taxon>
        <taxon>Chondrichthyes</taxon>
        <taxon>Elasmobranchii</taxon>
        <taxon>Galeomorphii</taxon>
        <taxon>Galeoidea</taxon>
        <taxon>Carcharhiniformes</taxon>
        <taxon>Scyliorhinidae</taxon>
        <taxon>Scyliorhinus</taxon>
    </lineage>
</organism>
<evidence type="ECO:0000313" key="9">
    <source>
        <dbReference type="EMBL" id="GCB76129.1"/>
    </source>
</evidence>
<name>A0A401PSL1_SCYTO</name>
<evidence type="ECO:0000256" key="1">
    <source>
        <dbReference type="ARBA" id="ARBA00004167"/>
    </source>
</evidence>
<keyword evidence="3 7" id="KW-0812">Transmembrane</keyword>
<accession>A0A401PSL1</accession>
<sequence>MAAAQNLRLPPIQPCLRLVFPTCCYRKLIQVSLVSHPHGFIMKMITIKGLPSRKEGQKGGRQLKQSLSLEKSHPELVGLLFVSSVCVGLIFTLCALVIRVSCRPDLRKVCKSNSDERKVDGCQDEEEGDNNRDEDESSDDNEESSSDFTFEGLTKPYGTLGSNSVEAAEIAERIERRDRIIQEIWMNGGSELPVIRNFNQYY</sequence>
<feature type="compositionally biased region" description="Acidic residues" evidence="6">
    <location>
        <begin position="122"/>
        <end position="145"/>
    </location>
</feature>
<keyword evidence="5 7" id="KW-0472">Membrane</keyword>
<feature type="transmembrane region" description="Helical" evidence="7">
    <location>
        <begin position="76"/>
        <end position="98"/>
    </location>
</feature>
<evidence type="ECO:0000256" key="7">
    <source>
        <dbReference type="SAM" id="Phobius"/>
    </source>
</evidence>
<dbReference type="GO" id="GO:0016020">
    <property type="term" value="C:membrane"/>
    <property type="evidence" value="ECO:0007669"/>
    <property type="project" value="UniProtKB-SubCell"/>
</dbReference>
<comment type="caution">
    <text evidence="9">The sequence shown here is derived from an EMBL/GenBank/DDBJ whole genome shotgun (WGS) entry which is preliminary data.</text>
</comment>
<evidence type="ECO:0000256" key="5">
    <source>
        <dbReference type="ARBA" id="ARBA00023136"/>
    </source>
</evidence>
<reference evidence="9 10" key="1">
    <citation type="journal article" date="2018" name="Nat. Ecol. Evol.">
        <title>Shark genomes provide insights into elasmobranch evolution and the origin of vertebrates.</title>
        <authorList>
            <person name="Hara Y"/>
            <person name="Yamaguchi K"/>
            <person name="Onimaru K"/>
            <person name="Kadota M"/>
            <person name="Koyanagi M"/>
            <person name="Keeley SD"/>
            <person name="Tatsumi K"/>
            <person name="Tanaka K"/>
            <person name="Motone F"/>
            <person name="Kageyama Y"/>
            <person name="Nozu R"/>
            <person name="Adachi N"/>
            <person name="Nishimura O"/>
            <person name="Nakagawa R"/>
            <person name="Tanegashima C"/>
            <person name="Kiyatake I"/>
            <person name="Matsumoto R"/>
            <person name="Murakumo K"/>
            <person name="Nishida K"/>
            <person name="Terakita A"/>
            <person name="Kuratani S"/>
            <person name="Sato K"/>
            <person name="Hyodo S Kuraku.S."/>
        </authorList>
    </citation>
    <scope>NUCLEOTIDE SEQUENCE [LARGE SCALE GENOMIC DNA]</scope>
</reference>
<protein>
    <recommendedName>
        <fullName evidence="8">EVA1 domain-containing protein</fullName>
    </recommendedName>
</protein>
<dbReference type="PANTHER" id="PTHR48422">
    <property type="entry name" value="PROTEIN EVA-1 HOMOLOG B-RELATED"/>
    <property type="match status" value="1"/>
</dbReference>
<keyword evidence="10" id="KW-1185">Reference proteome</keyword>
<proteinExistence type="inferred from homology"/>
<dbReference type="InterPro" id="IPR039500">
    <property type="entry name" value="EVA1_dom"/>
</dbReference>
<feature type="region of interest" description="Disordered" evidence="6">
    <location>
        <begin position="118"/>
        <end position="157"/>
    </location>
</feature>
<feature type="domain" description="EVA1" evidence="8">
    <location>
        <begin position="71"/>
        <end position="202"/>
    </location>
</feature>
<dbReference type="EMBL" id="BFAA01013897">
    <property type="protein sequence ID" value="GCB76129.1"/>
    <property type="molecule type" value="Genomic_DNA"/>
</dbReference>
<comment type="similarity">
    <text evidence="2">Belongs to the EVA1 family.</text>
</comment>
<evidence type="ECO:0000256" key="2">
    <source>
        <dbReference type="ARBA" id="ARBA00006023"/>
    </source>
</evidence>
<keyword evidence="4 7" id="KW-1133">Transmembrane helix</keyword>
<dbReference type="AlphaFoldDB" id="A0A401PSL1"/>
<gene>
    <name evidence="9" type="ORF">scyTo_0019092</name>
</gene>
<dbReference type="Proteomes" id="UP000288216">
    <property type="component" value="Unassembled WGS sequence"/>
</dbReference>